<evidence type="ECO:0000313" key="5">
    <source>
        <dbReference type="EMBL" id="KAJ7391338.1"/>
    </source>
</evidence>
<evidence type="ECO:0000256" key="2">
    <source>
        <dbReference type="ARBA" id="ARBA00022737"/>
    </source>
</evidence>
<dbReference type="EMBL" id="MU825406">
    <property type="protein sequence ID" value="KAJ7391338.1"/>
    <property type="molecule type" value="Genomic_DNA"/>
</dbReference>
<dbReference type="Proteomes" id="UP001163046">
    <property type="component" value="Unassembled WGS sequence"/>
</dbReference>
<dbReference type="PROSITE" id="PS50222">
    <property type="entry name" value="EF_HAND_2"/>
    <property type="match status" value="1"/>
</dbReference>
<gene>
    <name evidence="5" type="ORF">OS493_018381</name>
</gene>
<dbReference type="AlphaFoldDB" id="A0A9X0A0P9"/>
<dbReference type="Pfam" id="PF13499">
    <property type="entry name" value="EF-hand_7"/>
    <property type="match status" value="1"/>
</dbReference>
<dbReference type="GO" id="GO:0005509">
    <property type="term" value="F:calcium ion binding"/>
    <property type="evidence" value="ECO:0007669"/>
    <property type="project" value="InterPro"/>
</dbReference>
<keyword evidence="3" id="KW-0106">Calcium</keyword>
<accession>A0A9X0A0P9</accession>
<evidence type="ECO:0000256" key="3">
    <source>
        <dbReference type="ARBA" id="ARBA00022837"/>
    </source>
</evidence>
<dbReference type="InterPro" id="IPR002048">
    <property type="entry name" value="EF_hand_dom"/>
</dbReference>
<evidence type="ECO:0000256" key="1">
    <source>
        <dbReference type="ARBA" id="ARBA00022723"/>
    </source>
</evidence>
<dbReference type="OrthoDB" id="114727at2759"/>
<evidence type="ECO:0000259" key="4">
    <source>
        <dbReference type="PROSITE" id="PS50222"/>
    </source>
</evidence>
<comment type="caution">
    <text evidence="5">The sequence shown here is derived from an EMBL/GenBank/DDBJ whole genome shotgun (WGS) entry which is preliminary data.</text>
</comment>
<keyword evidence="6" id="KW-1185">Reference proteome</keyword>
<reference evidence="5" key="1">
    <citation type="submission" date="2023-01" db="EMBL/GenBank/DDBJ databases">
        <title>Genome assembly of the deep-sea coral Lophelia pertusa.</title>
        <authorList>
            <person name="Herrera S."/>
            <person name="Cordes E."/>
        </authorList>
    </citation>
    <scope>NUCLEOTIDE SEQUENCE</scope>
    <source>
        <strain evidence="5">USNM1676648</strain>
        <tissue evidence="5">Polyp</tissue>
    </source>
</reference>
<evidence type="ECO:0000313" key="6">
    <source>
        <dbReference type="Proteomes" id="UP001163046"/>
    </source>
</evidence>
<name>A0A9X0A0P9_9CNID</name>
<dbReference type="InterPro" id="IPR011992">
    <property type="entry name" value="EF-hand-dom_pair"/>
</dbReference>
<dbReference type="InterPro" id="IPR018247">
    <property type="entry name" value="EF_Hand_1_Ca_BS"/>
</dbReference>
<organism evidence="5 6">
    <name type="scientific">Desmophyllum pertusum</name>
    <dbReference type="NCBI Taxonomy" id="174260"/>
    <lineage>
        <taxon>Eukaryota</taxon>
        <taxon>Metazoa</taxon>
        <taxon>Cnidaria</taxon>
        <taxon>Anthozoa</taxon>
        <taxon>Hexacorallia</taxon>
        <taxon>Scleractinia</taxon>
        <taxon>Caryophylliina</taxon>
        <taxon>Caryophylliidae</taxon>
        <taxon>Desmophyllum</taxon>
    </lineage>
</organism>
<dbReference type="PROSITE" id="PS00018">
    <property type="entry name" value="EF_HAND_1"/>
    <property type="match status" value="1"/>
</dbReference>
<sequence length="181" mass="20418">MGAGASLANEDEIRELESNSNFTVKEIPKLLKRFARYDPEGQNGGITLQQFLDIPEISTNPIMPKVASAYLERRSNKLTSKSFISILSRMSPHNSLDDKKQFAFQLLDSDNDGYLSYSELFSLFRMVTGPAMTDDHVLGIITSILSRSDLQQATRLTFEEFTNVVSDEEIEELFTVELQLP</sequence>
<feature type="domain" description="EF-hand" evidence="4">
    <location>
        <begin position="95"/>
        <end position="130"/>
    </location>
</feature>
<dbReference type="PANTHER" id="PTHR45942">
    <property type="entry name" value="PROTEIN PHOSPATASE 3 REGULATORY SUBUNIT B ALPHA ISOFORM TYPE 1"/>
    <property type="match status" value="1"/>
</dbReference>
<dbReference type="Gene3D" id="1.10.238.10">
    <property type="entry name" value="EF-hand"/>
    <property type="match status" value="1"/>
</dbReference>
<keyword evidence="2" id="KW-0677">Repeat</keyword>
<keyword evidence="1" id="KW-0479">Metal-binding</keyword>
<protein>
    <recommendedName>
        <fullName evidence="4">EF-hand domain-containing protein</fullName>
    </recommendedName>
</protein>
<proteinExistence type="predicted"/>
<dbReference type="SUPFAM" id="SSF47473">
    <property type="entry name" value="EF-hand"/>
    <property type="match status" value="1"/>
</dbReference>